<evidence type="ECO:0000256" key="1">
    <source>
        <dbReference type="SAM" id="MobiDB-lite"/>
    </source>
</evidence>
<name>A0A834P5E3_VESPE</name>
<accession>A0A834P5E3</accession>
<organism evidence="2 3">
    <name type="scientific">Vespula pensylvanica</name>
    <name type="common">Western yellow jacket</name>
    <name type="synonym">Wasp</name>
    <dbReference type="NCBI Taxonomy" id="30213"/>
    <lineage>
        <taxon>Eukaryota</taxon>
        <taxon>Metazoa</taxon>
        <taxon>Ecdysozoa</taxon>
        <taxon>Arthropoda</taxon>
        <taxon>Hexapoda</taxon>
        <taxon>Insecta</taxon>
        <taxon>Pterygota</taxon>
        <taxon>Neoptera</taxon>
        <taxon>Endopterygota</taxon>
        <taxon>Hymenoptera</taxon>
        <taxon>Apocrita</taxon>
        <taxon>Aculeata</taxon>
        <taxon>Vespoidea</taxon>
        <taxon>Vespidae</taxon>
        <taxon>Vespinae</taxon>
        <taxon>Vespula</taxon>
    </lineage>
</organism>
<comment type="caution">
    <text evidence="2">The sequence shown here is derived from an EMBL/GenBank/DDBJ whole genome shotgun (WGS) entry which is preliminary data.</text>
</comment>
<reference evidence="2" key="1">
    <citation type="journal article" date="2020" name="G3 (Bethesda)">
        <title>High-Quality Assemblies for Three Invasive Social Wasps from the &lt;i&gt;Vespula&lt;/i&gt; Genus.</title>
        <authorList>
            <person name="Harrop T.W.R."/>
            <person name="Guhlin J."/>
            <person name="McLaughlin G.M."/>
            <person name="Permina E."/>
            <person name="Stockwell P."/>
            <person name="Gilligan J."/>
            <person name="Le Lec M.F."/>
            <person name="Gruber M.A.M."/>
            <person name="Quinn O."/>
            <person name="Lovegrove M."/>
            <person name="Duncan E.J."/>
            <person name="Remnant E.J."/>
            <person name="Van Eeckhoven J."/>
            <person name="Graham B."/>
            <person name="Knapp R.A."/>
            <person name="Langford K.W."/>
            <person name="Kronenberg Z."/>
            <person name="Press M.O."/>
            <person name="Eacker S.M."/>
            <person name="Wilson-Rankin E.E."/>
            <person name="Purcell J."/>
            <person name="Lester P.J."/>
            <person name="Dearden P.K."/>
        </authorList>
    </citation>
    <scope>NUCLEOTIDE SEQUENCE</scope>
    <source>
        <strain evidence="2">Volc-1</strain>
    </source>
</reference>
<evidence type="ECO:0000313" key="3">
    <source>
        <dbReference type="Proteomes" id="UP000600918"/>
    </source>
</evidence>
<dbReference type="Proteomes" id="UP000600918">
    <property type="component" value="Unassembled WGS sequence"/>
</dbReference>
<keyword evidence="3" id="KW-1185">Reference proteome</keyword>
<gene>
    <name evidence="2" type="ORF">H0235_005649</name>
</gene>
<proteinExistence type="predicted"/>
<dbReference type="AlphaFoldDB" id="A0A834P5E3"/>
<feature type="region of interest" description="Disordered" evidence="1">
    <location>
        <begin position="79"/>
        <end position="101"/>
    </location>
</feature>
<protein>
    <submittedName>
        <fullName evidence="2">Uncharacterized protein</fullName>
    </submittedName>
</protein>
<dbReference type="EMBL" id="JACSDY010000004">
    <property type="protein sequence ID" value="KAF7429251.1"/>
    <property type="molecule type" value="Genomic_DNA"/>
</dbReference>
<evidence type="ECO:0000313" key="2">
    <source>
        <dbReference type="EMBL" id="KAF7429251.1"/>
    </source>
</evidence>
<sequence>MGINENGSRKCESYVRYEADLKLSSPKRGNGYAGYLRDYYALVFRFEEVEFELDEVDRSGGSGVGGGGSETMKFREQRWKLPPKEGVVTPGGSFVDDGRRS</sequence>